<evidence type="ECO:0000256" key="1">
    <source>
        <dbReference type="SAM" id="Phobius"/>
    </source>
</evidence>
<protein>
    <submittedName>
        <fullName evidence="2">Pilus assembly protein Flp/PilA</fullName>
    </submittedName>
</protein>
<name>A0A4Q8ARI5_9MICO</name>
<dbReference type="Proteomes" id="UP000291483">
    <property type="component" value="Unassembled WGS sequence"/>
</dbReference>
<proteinExistence type="predicted"/>
<keyword evidence="1" id="KW-0472">Membrane</keyword>
<reference evidence="2 3" key="1">
    <citation type="submission" date="2019-02" db="EMBL/GenBank/DDBJ databases">
        <title>Sequencing the genomes of 1000 actinobacteria strains.</title>
        <authorList>
            <person name="Klenk H.-P."/>
        </authorList>
    </citation>
    <scope>NUCLEOTIDE SEQUENCE [LARGE SCALE GENOMIC DNA]</scope>
    <source>
        <strain evidence="2 3">DSM 18319</strain>
    </source>
</reference>
<keyword evidence="3" id="KW-1185">Reference proteome</keyword>
<feature type="transmembrane region" description="Helical" evidence="1">
    <location>
        <begin position="26"/>
        <end position="48"/>
    </location>
</feature>
<organism evidence="2 3">
    <name type="scientific">Microterricola gilva</name>
    <dbReference type="NCBI Taxonomy" id="393267"/>
    <lineage>
        <taxon>Bacteria</taxon>
        <taxon>Bacillati</taxon>
        <taxon>Actinomycetota</taxon>
        <taxon>Actinomycetes</taxon>
        <taxon>Micrococcales</taxon>
        <taxon>Microbacteriaceae</taxon>
        <taxon>Microterricola</taxon>
    </lineage>
</organism>
<sequence>MKFITDIQARINSMRSTDDGATAVEYGLLVSLIAVVIIGGVTALGLALNGMFDGVADEIVAP</sequence>
<evidence type="ECO:0000313" key="3">
    <source>
        <dbReference type="Proteomes" id="UP000291483"/>
    </source>
</evidence>
<keyword evidence="1" id="KW-1133">Transmembrane helix</keyword>
<dbReference type="AlphaFoldDB" id="A0A4Q8ARI5"/>
<comment type="caution">
    <text evidence="2">The sequence shown here is derived from an EMBL/GenBank/DDBJ whole genome shotgun (WGS) entry which is preliminary data.</text>
</comment>
<dbReference type="RefSeq" id="WP_207226272.1">
    <property type="nucleotide sequence ID" value="NZ_SHLC01000001.1"/>
</dbReference>
<dbReference type="Pfam" id="PF04964">
    <property type="entry name" value="Flp_Fap"/>
    <property type="match status" value="1"/>
</dbReference>
<dbReference type="InterPro" id="IPR007047">
    <property type="entry name" value="Flp_Fap"/>
</dbReference>
<accession>A0A4Q8ARI5</accession>
<keyword evidence="1" id="KW-0812">Transmembrane</keyword>
<gene>
    <name evidence="2" type="ORF">EV379_3035</name>
</gene>
<evidence type="ECO:0000313" key="2">
    <source>
        <dbReference type="EMBL" id="RZU66669.1"/>
    </source>
</evidence>
<dbReference type="EMBL" id="SHLC01000001">
    <property type="protein sequence ID" value="RZU66669.1"/>
    <property type="molecule type" value="Genomic_DNA"/>
</dbReference>